<accession>A0A8X7VKA9</accession>
<sequence>MSNLAREVNHTDPTSQIACQQIAEDRTPIAIPPTPVIDVDAALSESEVPNEIQYIFSLCFNVPDNMMSWTEVLQLLEKLSQVHVEK</sequence>
<evidence type="ECO:0000313" key="2">
    <source>
        <dbReference type="Proteomes" id="UP000886595"/>
    </source>
</evidence>
<evidence type="ECO:0000313" key="1">
    <source>
        <dbReference type="EMBL" id="KAG2312450.1"/>
    </source>
</evidence>
<name>A0A8X7VKA9_BRACI</name>
<dbReference type="Proteomes" id="UP000886595">
    <property type="component" value="Unassembled WGS sequence"/>
</dbReference>
<proteinExistence type="predicted"/>
<gene>
    <name evidence="1" type="ORF">Bca52824_024007</name>
</gene>
<reference evidence="1 2" key="1">
    <citation type="submission" date="2020-02" db="EMBL/GenBank/DDBJ databases">
        <authorList>
            <person name="Ma Q."/>
            <person name="Huang Y."/>
            <person name="Song X."/>
            <person name="Pei D."/>
        </authorList>
    </citation>
    <scope>NUCLEOTIDE SEQUENCE [LARGE SCALE GENOMIC DNA]</scope>
    <source>
        <strain evidence="1">Sxm20200214</strain>
        <tissue evidence="1">Leaf</tissue>
    </source>
</reference>
<dbReference type="EMBL" id="JAAMPC010000005">
    <property type="protein sequence ID" value="KAG2312450.1"/>
    <property type="molecule type" value="Genomic_DNA"/>
</dbReference>
<organism evidence="1 2">
    <name type="scientific">Brassica carinata</name>
    <name type="common">Ethiopian mustard</name>
    <name type="synonym">Abyssinian cabbage</name>
    <dbReference type="NCBI Taxonomy" id="52824"/>
    <lineage>
        <taxon>Eukaryota</taxon>
        <taxon>Viridiplantae</taxon>
        <taxon>Streptophyta</taxon>
        <taxon>Embryophyta</taxon>
        <taxon>Tracheophyta</taxon>
        <taxon>Spermatophyta</taxon>
        <taxon>Magnoliopsida</taxon>
        <taxon>eudicotyledons</taxon>
        <taxon>Gunneridae</taxon>
        <taxon>Pentapetalae</taxon>
        <taxon>rosids</taxon>
        <taxon>malvids</taxon>
        <taxon>Brassicales</taxon>
        <taxon>Brassicaceae</taxon>
        <taxon>Brassiceae</taxon>
        <taxon>Brassica</taxon>
    </lineage>
</organism>
<dbReference type="AlphaFoldDB" id="A0A8X7VKA9"/>
<keyword evidence="2" id="KW-1185">Reference proteome</keyword>
<comment type="caution">
    <text evidence="1">The sequence shown here is derived from an EMBL/GenBank/DDBJ whole genome shotgun (WGS) entry which is preliminary data.</text>
</comment>
<protein>
    <submittedName>
        <fullName evidence="1">Uncharacterized protein</fullName>
    </submittedName>
</protein>